<keyword evidence="2" id="KW-1003">Cell membrane</keyword>
<name>D2H7K1_AILME</name>
<gene>
    <name evidence="10" type="ORF">PANDA_006131</name>
</gene>
<proteinExistence type="predicted"/>
<dbReference type="CDD" id="cd11304">
    <property type="entry name" value="Cadherin_repeat"/>
    <property type="match status" value="1"/>
</dbReference>
<dbReference type="InParanoid" id="D2H7K1"/>
<dbReference type="InterPro" id="IPR015919">
    <property type="entry name" value="Cadherin-like_sf"/>
</dbReference>
<organism evidence="10">
    <name type="scientific">Ailuropoda melanoleuca</name>
    <name type="common">Giant panda</name>
    <dbReference type="NCBI Taxonomy" id="9646"/>
    <lineage>
        <taxon>Eukaryota</taxon>
        <taxon>Metazoa</taxon>
        <taxon>Chordata</taxon>
        <taxon>Craniata</taxon>
        <taxon>Vertebrata</taxon>
        <taxon>Euteleostomi</taxon>
        <taxon>Mammalia</taxon>
        <taxon>Eutheria</taxon>
        <taxon>Laurasiatheria</taxon>
        <taxon>Carnivora</taxon>
        <taxon>Caniformia</taxon>
        <taxon>Ursidae</taxon>
        <taxon>Ailuropoda</taxon>
    </lineage>
</organism>
<keyword evidence="5" id="KW-0130">Cell adhesion</keyword>
<feature type="non-terminal residue" evidence="10">
    <location>
        <position position="1"/>
    </location>
</feature>
<dbReference type="InterPro" id="IPR002126">
    <property type="entry name" value="Cadherin-like_dom"/>
</dbReference>
<keyword evidence="3" id="KW-0677">Repeat</keyword>
<feature type="domain" description="Cadherin" evidence="9">
    <location>
        <begin position="2"/>
        <end position="55"/>
    </location>
</feature>
<evidence type="ECO:0000256" key="3">
    <source>
        <dbReference type="ARBA" id="ARBA00022737"/>
    </source>
</evidence>
<dbReference type="PROSITE" id="PS50268">
    <property type="entry name" value="CADHERIN_2"/>
    <property type="match status" value="1"/>
</dbReference>
<sequence>QVVDSDRPEGSKFRLTGKGVDQEPKGIFRINENTGSVSVTRTLDRETMATYQVSI</sequence>
<evidence type="ECO:0000256" key="7">
    <source>
        <dbReference type="ARBA" id="ARBA00023180"/>
    </source>
</evidence>
<comment type="subcellular location">
    <subcellularLocation>
        <location evidence="1">Cell membrane</location>
    </subcellularLocation>
</comment>
<dbReference type="FunFam" id="2.60.40.60:FF:000011">
    <property type="entry name" value="Cadherin 1"/>
    <property type="match status" value="1"/>
</dbReference>
<feature type="non-terminal residue" evidence="10">
    <location>
        <position position="55"/>
    </location>
</feature>
<evidence type="ECO:0000313" key="10">
    <source>
        <dbReference type="EMBL" id="EFB16349.1"/>
    </source>
</evidence>
<protein>
    <recommendedName>
        <fullName evidence="9">Cadherin domain-containing protein</fullName>
    </recommendedName>
</protein>
<evidence type="ECO:0000256" key="4">
    <source>
        <dbReference type="ARBA" id="ARBA00022837"/>
    </source>
</evidence>
<dbReference type="SUPFAM" id="SSF49313">
    <property type="entry name" value="Cadherin-like"/>
    <property type="match status" value="1"/>
</dbReference>
<dbReference type="GO" id="GO:0007156">
    <property type="term" value="P:homophilic cell adhesion via plasma membrane adhesion molecules"/>
    <property type="evidence" value="ECO:0007669"/>
    <property type="project" value="InterPro"/>
</dbReference>
<evidence type="ECO:0000256" key="5">
    <source>
        <dbReference type="ARBA" id="ARBA00022889"/>
    </source>
</evidence>
<reference evidence="10" key="1">
    <citation type="journal article" date="2010" name="Nature">
        <title>The sequence and de novo assembly of the giant panda genome.</title>
        <authorList>
            <person name="Li R."/>
            <person name="Fan W."/>
            <person name="Tian G."/>
            <person name="Zhu H."/>
            <person name="He L."/>
            <person name="Cai J."/>
            <person name="Huang Q."/>
            <person name="Cai Q."/>
            <person name="Li B."/>
            <person name="Bai Y."/>
            <person name="Zhang Z."/>
            <person name="Zhang Y."/>
            <person name="Wang W."/>
            <person name="Li J."/>
            <person name="Wei F."/>
            <person name="Li H."/>
            <person name="Jian M."/>
            <person name="Li J."/>
            <person name="Zhang Z."/>
            <person name="Nielsen R."/>
            <person name="Li D."/>
            <person name="Gu W."/>
            <person name="Yang Z."/>
            <person name="Xuan Z."/>
            <person name="Ryder O.A."/>
            <person name="Leung F.C."/>
            <person name="Zhou Y."/>
            <person name="Cao J."/>
            <person name="Sun X."/>
            <person name="Fu Y."/>
            <person name="Fang X."/>
            <person name="Guo X."/>
            <person name="Wang B."/>
            <person name="Hou R."/>
            <person name="Shen F."/>
            <person name="Mu B."/>
            <person name="Ni P."/>
            <person name="Lin R."/>
            <person name="Qian W."/>
            <person name="Wang G."/>
            <person name="Yu C."/>
            <person name="Nie W."/>
            <person name="Wang J."/>
            <person name="Wu Z."/>
            <person name="Liang H."/>
            <person name="Min J."/>
            <person name="Wu Q."/>
            <person name="Cheng S."/>
            <person name="Ruan J."/>
            <person name="Wang M."/>
            <person name="Shi Z."/>
            <person name="Wen M."/>
            <person name="Liu B."/>
            <person name="Ren X."/>
            <person name="Zheng H."/>
            <person name="Dong D."/>
            <person name="Cook K."/>
            <person name="Shan G."/>
            <person name="Zhang H."/>
            <person name="Kosiol C."/>
            <person name="Xie X."/>
            <person name="Lu Z."/>
            <person name="Zheng H."/>
            <person name="Li Y."/>
            <person name="Steiner C.C."/>
            <person name="Lam T.T."/>
            <person name="Lin S."/>
            <person name="Zhang Q."/>
            <person name="Li G."/>
            <person name="Tian J."/>
            <person name="Gong T."/>
            <person name="Liu H."/>
            <person name="Zhang D."/>
            <person name="Fang L."/>
            <person name="Ye C."/>
            <person name="Zhang J."/>
            <person name="Hu W."/>
            <person name="Xu A."/>
            <person name="Ren Y."/>
            <person name="Zhang G."/>
            <person name="Bruford M.W."/>
            <person name="Li Q."/>
            <person name="Ma L."/>
            <person name="Guo Y."/>
            <person name="An N."/>
            <person name="Hu Y."/>
            <person name="Zheng Y."/>
            <person name="Shi Y."/>
            <person name="Li Z."/>
            <person name="Liu Q."/>
            <person name="Chen Y."/>
            <person name="Zhao J."/>
            <person name="Qu N."/>
            <person name="Zhao S."/>
            <person name="Tian F."/>
            <person name="Wang X."/>
            <person name="Wang H."/>
            <person name="Xu L."/>
            <person name="Liu X."/>
            <person name="Vinar T."/>
            <person name="Wang Y."/>
            <person name="Lam T.W."/>
            <person name="Yiu S.M."/>
            <person name="Liu S."/>
            <person name="Zhang H."/>
            <person name="Li D."/>
            <person name="Huang Y."/>
            <person name="Wang X."/>
            <person name="Yang G."/>
            <person name="Jiang Z."/>
            <person name="Wang J."/>
            <person name="Qin N."/>
            <person name="Li L."/>
            <person name="Li J."/>
            <person name="Bolund L."/>
            <person name="Kristiansen K."/>
            <person name="Wong G.K."/>
            <person name="Olson M."/>
            <person name="Zhang X."/>
            <person name="Li S."/>
            <person name="Yang H."/>
            <person name="Wang J."/>
            <person name="Wang J."/>
        </authorList>
    </citation>
    <scope>NUCLEOTIDE SEQUENCE [LARGE SCALE GENOMIC DNA]</scope>
</reference>
<keyword evidence="4 8" id="KW-0106">Calcium</keyword>
<evidence type="ECO:0000256" key="8">
    <source>
        <dbReference type="PROSITE-ProRule" id="PRU00043"/>
    </source>
</evidence>
<evidence type="ECO:0000256" key="6">
    <source>
        <dbReference type="ARBA" id="ARBA00023136"/>
    </source>
</evidence>
<dbReference type="AlphaFoldDB" id="D2H7K1"/>
<keyword evidence="7" id="KW-0325">Glycoprotein</keyword>
<dbReference type="EMBL" id="GL192560">
    <property type="protein sequence ID" value="EFB16349.1"/>
    <property type="molecule type" value="Genomic_DNA"/>
</dbReference>
<evidence type="ECO:0000259" key="9">
    <source>
        <dbReference type="PROSITE" id="PS50268"/>
    </source>
</evidence>
<accession>D2H7K1</accession>
<evidence type="ECO:0000256" key="2">
    <source>
        <dbReference type="ARBA" id="ARBA00022475"/>
    </source>
</evidence>
<dbReference type="Gene3D" id="2.60.40.60">
    <property type="entry name" value="Cadherins"/>
    <property type="match status" value="1"/>
</dbReference>
<dbReference type="GO" id="GO:0005509">
    <property type="term" value="F:calcium ion binding"/>
    <property type="evidence" value="ECO:0007669"/>
    <property type="project" value="UniProtKB-UniRule"/>
</dbReference>
<dbReference type="GO" id="GO:0005886">
    <property type="term" value="C:plasma membrane"/>
    <property type="evidence" value="ECO:0007669"/>
    <property type="project" value="UniProtKB-SubCell"/>
</dbReference>
<evidence type="ECO:0000256" key="1">
    <source>
        <dbReference type="ARBA" id="ARBA00004236"/>
    </source>
</evidence>
<dbReference type="Pfam" id="PF00028">
    <property type="entry name" value="Cadherin"/>
    <property type="match status" value="1"/>
</dbReference>
<keyword evidence="6" id="KW-0472">Membrane</keyword>